<feature type="transmembrane region" description="Helical" evidence="8">
    <location>
        <begin position="273"/>
        <end position="293"/>
    </location>
</feature>
<dbReference type="RefSeq" id="WP_234880980.1">
    <property type="nucleotide sequence ID" value="NZ_JAPDRC010000003.1"/>
</dbReference>
<keyword evidence="4 8" id="KW-0812">Transmembrane</keyword>
<feature type="transmembrane region" description="Helical" evidence="8">
    <location>
        <begin position="970"/>
        <end position="990"/>
    </location>
</feature>
<feature type="transmembrane region" description="Helical" evidence="8">
    <location>
        <begin position="386"/>
        <end position="410"/>
    </location>
</feature>
<dbReference type="EMBL" id="PECL01000008">
    <property type="protein sequence ID" value="TEA04243.1"/>
    <property type="molecule type" value="Genomic_DNA"/>
</dbReference>
<keyword evidence="5 8" id="KW-1133">Transmembrane helix</keyword>
<feature type="transmembrane region" description="Helical" evidence="8">
    <location>
        <begin position="431"/>
        <end position="454"/>
    </location>
</feature>
<evidence type="ECO:0000256" key="7">
    <source>
        <dbReference type="SAM" id="MobiDB-lite"/>
    </source>
</evidence>
<evidence type="ECO:0000256" key="2">
    <source>
        <dbReference type="ARBA" id="ARBA00010157"/>
    </source>
</evidence>
<name>A0A4R8SUQ1_9MYCO</name>
<gene>
    <name evidence="10" type="primary">mmpL8_12</name>
    <name evidence="10" type="ORF">CCUG60884_03107</name>
</gene>
<dbReference type="Gene3D" id="1.20.1640.10">
    <property type="entry name" value="Multidrug efflux transporter AcrB transmembrane domain"/>
    <property type="match status" value="2"/>
</dbReference>
<evidence type="ECO:0000313" key="10">
    <source>
        <dbReference type="EMBL" id="TEA04243.1"/>
    </source>
</evidence>
<dbReference type="InterPro" id="IPR004869">
    <property type="entry name" value="MMPL_dom"/>
</dbReference>
<evidence type="ECO:0000256" key="4">
    <source>
        <dbReference type="ARBA" id="ARBA00022692"/>
    </source>
</evidence>
<evidence type="ECO:0000313" key="11">
    <source>
        <dbReference type="Proteomes" id="UP000294604"/>
    </source>
</evidence>
<feature type="transmembrane region" description="Helical" evidence="8">
    <location>
        <begin position="247"/>
        <end position="266"/>
    </location>
</feature>
<protein>
    <submittedName>
        <fullName evidence="10">Membrane transport protein mmpL8</fullName>
    </submittedName>
</protein>
<feature type="transmembrane region" description="Helical" evidence="8">
    <location>
        <begin position="827"/>
        <end position="846"/>
    </location>
</feature>
<dbReference type="AlphaFoldDB" id="A0A4R8SUQ1"/>
<feature type="region of interest" description="Disordered" evidence="7">
    <location>
        <begin position="1"/>
        <end position="29"/>
    </location>
</feature>
<dbReference type="InterPro" id="IPR050545">
    <property type="entry name" value="Mycobact_MmpL"/>
</dbReference>
<feature type="transmembrane region" description="Helical" evidence="8">
    <location>
        <begin position="853"/>
        <end position="876"/>
    </location>
</feature>
<dbReference type="PANTHER" id="PTHR33406">
    <property type="entry name" value="MEMBRANE PROTEIN MJ1562-RELATED"/>
    <property type="match status" value="1"/>
</dbReference>
<reference evidence="10 11" key="1">
    <citation type="journal article" date="2019" name="Sci. Rep.">
        <title>Extended insight into the Mycobacterium chelonae-abscessus complex through whole genome sequencing of Mycobacterium salmoniphilum outbreak and Mycobacterium salmoniphilum-like strains.</title>
        <authorList>
            <person name="Behra P.R.K."/>
            <person name="Das S."/>
            <person name="Pettersson B.M.F."/>
            <person name="Shirreff L."/>
            <person name="DuCote T."/>
            <person name="Jacobsson K.G."/>
            <person name="Ennis D.G."/>
            <person name="Kirsebom L.A."/>
        </authorList>
    </citation>
    <scope>NUCLEOTIDE SEQUENCE [LARGE SCALE GENOMIC DNA]</scope>
    <source>
        <strain evidence="10 11">CCUG 60884</strain>
    </source>
</reference>
<feature type="transmembrane region" description="Helical" evidence="8">
    <location>
        <begin position="70"/>
        <end position="92"/>
    </location>
</feature>
<dbReference type="Proteomes" id="UP000294604">
    <property type="component" value="Unassembled WGS sequence"/>
</dbReference>
<organism evidence="10 11">
    <name type="scientific">Mycobacteroides salmoniphilum</name>
    <dbReference type="NCBI Taxonomy" id="404941"/>
    <lineage>
        <taxon>Bacteria</taxon>
        <taxon>Bacillati</taxon>
        <taxon>Actinomycetota</taxon>
        <taxon>Actinomycetes</taxon>
        <taxon>Mycobacteriales</taxon>
        <taxon>Mycobacteriaceae</taxon>
        <taxon>Mycobacteroides</taxon>
    </lineage>
</organism>
<feature type="domain" description="Membrane transport protein MMPL" evidence="9">
    <location>
        <begin position="675"/>
        <end position="993"/>
    </location>
</feature>
<comment type="subcellular location">
    <subcellularLocation>
        <location evidence="1">Cell membrane</location>
        <topology evidence="1">Multi-pass membrane protein</topology>
    </subcellularLocation>
</comment>
<feature type="transmembrane region" description="Helical" evidence="8">
    <location>
        <begin position="352"/>
        <end position="374"/>
    </location>
</feature>
<keyword evidence="3" id="KW-1003">Cell membrane</keyword>
<feature type="transmembrane region" description="Helical" evidence="8">
    <location>
        <begin position="925"/>
        <end position="950"/>
    </location>
</feature>
<evidence type="ECO:0000256" key="3">
    <source>
        <dbReference type="ARBA" id="ARBA00022475"/>
    </source>
</evidence>
<keyword evidence="6 8" id="KW-0472">Membrane</keyword>
<evidence type="ECO:0000256" key="8">
    <source>
        <dbReference type="SAM" id="Phobius"/>
    </source>
</evidence>
<feature type="transmembrane region" description="Helical" evidence="8">
    <location>
        <begin position="882"/>
        <end position="904"/>
    </location>
</feature>
<dbReference type="PANTHER" id="PTHR33406:SF6">
    <property type="entry name" value="MEMBRANE PROTEIN YDGH-RELATED"/>
    <property type="match status" value="1"/>
</dbReference>
<feature type="domain" description="Membrane transport protein MMPL" evidence="9">
    <location>
        <begin position="107"/>
        <end position="435"/>
    </location>
</feature>
<dbReference type="GO" id="GO:0005886">
    <property type="term" value="C:plasma membrane"/>
    <property type="evidence" value="ECO:0007669"/>
    <property type="project" value="UniProtKB-SubCell"/>
</dbReference>
<proteinExistence type="inferred from homology"/>
<comment type="similarity">
    <text evidence="2">Belongs to the resistance-nodulation-cell division (RND) (TC 2.A.6) family. MmpL subfamily.</text>
</comment>
<evidence type="ECO:0000256" key="5">
    <source>
        <dbReference type="ARBA" id="ARBA00022989"/>
    </source>
</evidence>
<dbReference type="Pfam" id="PF03176">
    <property type="entry name" value="MMPL"/>
    <property type="match status" value="2"/>
</dbReference>
<dbReference type="STRING" id="404941.GCA_002013645_03547"/>
<sequence>MTGDEAEADTGPIPAPGAPAPAAPKAPDAADGFAARSRAFGRRVRGEFSVPFRRESYAGTEQHRPLYARLLYGLSIPIVVLWVLLACGLNAAGPQLEKVIEGHALSFLPDQASSVQALSNMGKYFGNGGTNNFVAVLAEGDQPFGAEMHQYYANLMEKFKADKKHVITTIDLWSDPSFAPAFESQDRKASFSYLNLGGNMGTALAMESTQAVRDIVKAYPPPAGVKIYVTGPSAVVNDELLAINRSILPIIFACAICITIIMSLTYRSLFTAAMPLLVVAVALVTARPIVALLGQHEIIGISIFASSLLAGIVLGAGTDYGIFLLGRYQEARRAGQDPTTAYYTALKSVQRIIFASGLTVAGATACMTLTRLAAFSTSGLPCTIGILTALAAALTLGPALLAIGCRLGLYEPRGERAVRRWRRIATHVVRWPGPVLAGSLAVLALAILVLPTYVISYNERAAQPANTEANLGLDAADRHLPPNMLNPNLLFVESDHDMRNSADLIALAKLTNAVYSVDGVQAVQGITRPLITPLPQGTLTYQGGYIGERMSQIAEMVSTQLNGIARITGQIDQLSVGVKVVLKDLEVTQRAVELPGGTGAATRQRLIELLKMAKGIHNQMQPLVADGIDATGQLVDMVPDCKQLLPCNAALTGLAVLDGLNQAGGRKFEDIVDASRVASESLPNLVAQVRMLDRFLADSQRTLTPIRGMADSLLVQMNEVTQFLREIADTYMKGDPSGYFFLPSQAFESPLFQSALSVFFSPDGKITRMLVMGDVNSFSRESMDYSAKIVPAAKAALKGTSLGGSTVSIGGAGGTLLNIAAFAKEDFLTSAVAAFAFVFCVVLLLLRSFVAAVAVVGTVGLSFLSAWGLSVAIWQYGIGLPLHWAVAPCSFIFLVAVGADYNLLLVARFKEELRAGIKTGIIRAMVGTGSVVTTAGLIFGFTMFALIAGYSSTLAQIGTTVGVGLLLDTLIVRSLVIPSIATLLGRWFWWPMRVPCRALRESDPALVGSTSGGHRA</sequence>
<evidence type="ECO:0000256" key="6">
    <source>
        <dbReference type="ARBA" id="ARBA00023136"/>
    </source>
</evidence>
<accession>A0A4R8SUQ1</accession>
<dbReference type="SUPFAM" id="SSF82866">
    <property type="entry name" value="Multidrug efflux transporter AcrB transmembrane domain"/>
    <property type="match status" value="2"/>
</dbReference>
<comment type="caution">
    <text evidence="10">The sequence shown here is derived from an EMBL/GenBank/DDBJ whole genome shotgun (WGS) entry which is preliminary data.</text>
</comment>
<evidence type="ECO:0000256" key="1">
    <source>
        <dbReference type="ARBA" id="ARBA00004651"/>
    </source>
</evidence>
<evidence type="ECO:0000259" key="9">
    <source>
        <dbReference type="Pfam" id="PF03176"/>
    </source>
</evidence>
<feature type="transmembrane region" description="Helical" evidence="8">
    <location>
        <begin position="299"/>
        <end position="325"/>
    </location>
</feature>
<feature type="compositionally biased region" description="Pro residues" evidence="7">
    <location>
        <begin position="13"/>
        <end position="24"/>
    </location>
</feature>